<comment type="caution">
    <text evidence="2">The sequence shown here is derived from an EMBL/GenBank/DDBJ whole genome shotgun (WGS) entry which is preliminary data.</text>
</comment>
<keyword evidence="1" id="KW-1133">Transmembrane helix</keyword>
<evidence type="ECO:0000256" key="1">
    <source>
        <dbReference type="SAM" id="Phobius"/>
    </source>
</evidence>
<reference evidence="2 3" key="1">
    <citation type="submission" date="2015-06" db="EMBL/GenBank/DDBJ databases">
        <title>Genome sequence of Pseudoalteromonas peptidolytica.</title>
        <authorList>
            <person name="Xie B.-B."/>
            <person name="Rong J.-C."/>
            <person name="Qin Q.-L."/>
            <person name="Zhang Y.-Z."/>
        </authorList>
    </citation>
    <scope>NUCLEOTIDE SEQUENCE [LARGE SCALE GENOMIC DNA]</scope>
    <source>
        <strain evidence="2 3">F12-50-A1</strain>
    </source>
</reference>
<protein>
    <submittedName>
        <fullName evidence="2">Uncharacterized protein</fullName>
    </submittedName>
</protein>
<keyword evidence="1" id="KW-0472">Membrane</keyword>
<keyword evidence="3" id="KW-1185">Reference proteome</keyword>
<proteinExistence type="predicted"/>
<dbReference type="AlphaFoldDB" id="A0A8I0MXL3"/>
<dbReference type="EMBL" id="AQHF01000026">
    <property type="protein sequence ID" value="MBE0347217.1"/>
    <property type="molecule type" value="Genomic_DNA"/>
</dbReference>
<gene>
    <name evidence="2" type="ORF">PPEP_a1625</name>
</gene>
<keyword evidence="1" id="KW-0812">Transmembrane</keyword>
<name>A0A8I0MXL3_9GAMM</name>
<dbReference type="Proteomes" id="UP000660708">
    <property type="component" value="Unassembled WGS sequence"/>
</dbReference>
<evidence type="ECO:0000313" key="2">
    <source>
        <dbReference type="EMBL" id="MBE0347217.1"/>
    </source>
</evidence>
<feature type="transmembrane region" description="Helical" evidence="1">
    <location>
        <begin position="42"/>
        <end position="63"/>
    </location>
</feature>
<organism evidence="2 3">
    <name type="scientific">Pseudoalteromonas peptidolytica F12-50-A1</name>
    <dbReference type="NCBI Taxonomy" id="1315280"/>
    <lineage>
        <taxon>Bacteria</taxon>
        <taxon>Pseudomonadati</taxon>
        <taxon>Pseudomonadota</taxon>
        <taxon>Gammaproteobacteria</taxon>
        <taxon>Alteromonadales</taxon>
        <taxon>Pseudoalteromonadaceae</taxon>
        <taxon>Pseudoalteromonas</taxon>
    </lineage>
</organism>
<sequence>MLALGCQSFTIISTPIKSQLNAGIYQCLFVLYSALLKGQKALLIAQLAHFITIKATLCSLSLFQTKKALRQMV</sequence>
<accession>A0A8I0MXL3</accession>
<evidence type="ECO:0000313" key="3">
    <source>
        <dbReference type="Proteomes" id="UP000660708"/>
    </source>
</evidence>